<evidence type="ECO:0000313" key="1">
    <source>
        <dbReference type="EMBL" id="MCX3265056.1"/>
    </source>
</evidence>
<dbReference type="EMBL" id="JAPJUH010000003">
    <property type="protein sequence ID" value="MCX3265056.1"/>
    <property type="molecule type" value="Genomic_DNA"/>
</dbReference>
<comment type="caution">
    <text evidence="1">The sequence shown here is derived from an EMBL/GenBank/DDBJ whole genome shotgun (WGS) entry which is preliminary data.</text>
</comment>
<reference evidence="1" key="1">
    <citation type="submission" date="2022-11" db="EMBL/GenBank/DDBJ databases">
        <authorList>
            <person name="Graham C."/>
            <person name="Newman J.D."/>
        </authorList>
    </citation>
    <scope>NUCLEOTIDE SEQUENCE</scope>
    <source>
        <strain evidence="1">DSM 19486</strain>
    </source>
</reference>
<name>A0A9X3DFA0_9SPHI</name>
<organism evidence="1 2">
    <name type="scientific">Pedobacter agri</name>
    <dbReference type="NCBI Taxonomy" id="454586"/>
    <lineage>
        <taxon>Bacteria</taxon>
        <taxon>Pseudomonadati</taxon>
        <taxon>Bacteroidota</taxon>
        <taxon>Sphingobacteriia</taxon>
        <taxon>Sphingobacteriales</taxon>
        <taxon>Sphingobacteriaceae</taxon>
        <taxon>Pedobacter</taxon>
    </lineage>
</organism>
<dbReference type="Proteomes" id="UP001142592">
    <property type="component" value="Unassembled WGS sequence"/>
</dbReference>
<protein>
    <submittedName>
        <fullName evidence="1">Uncharacterized protein</fullName>
    </submittedName>
</protein>
<keyword evidence="2" id="KW-1185">Reference proteome</keyword>
<evidence type="ECO:0000313" key="2">
    <source>
        <dbReference type="Proteomes" id="UP001142592"/>
    </source>
</evidence>
<proteinExistence type="predicted"/>
<gene>
    <name evidence="1" type="ORF">OQZ29_09880</name>
</gene>
<accession>A0A9X3DFA0</accession>
<sequence>MKKFIPFLFATGISIIAILSSFTLDDPELGVSTAVLSWIASLWLVSGKNDCEGCLS</sequence>
<dbReference type="AlphaFoldDB" id="A0A9X3DFA0"/>
<dbReference type="RefSeq" id="WP_157258937.1">
    <property type="nucleotide sequence ID" value="NZ_JAPJUH010000003.1"/>
</dbReference>